<evidence type="ECO:0000313" key="2">
    <source>
        <dbReference type="Proteomes" id="UP001310022"/>
    </source>
</evidence>
<name>A0AAN4W4B7_9BACT</name>
<gene>
    <name evidence="1" type="ORF">PEDI_55700</name>
</gene>
<dbReference type="AlphaFoldDB" id="A0AAN4W4B7"/>
<comment type="caution">
    <text evidence="1">The sequence shown here is derived from an EMBL/GenBank/DDBJ whole genome shotgun (WGS) entry which is preliminary data.</text>
</comment>
<dbReference type="RefSeq" id="WP_338240084.1">
    <property type="nucleotide sequence ID" value="NZ_BQKE01000010.1"/>
</dbReference>
<proteinExistence type="predicted"/>
<organism evidence="1 2">
    <name type="scientific">Persicobacter diffluens</name>
    <dbReference type="NCBI Taxonomy" id="981"/>
    <lineage>
        <taxon>Bacteria</taxon>
        <taxon>Pseudomonadati</taxon>
        <taxon>Bacteroidota</taxon>
        <taxon>Cytophagia</taxon>
        <taxon>Cytophagales</taxon>
        <taxon>Persicobacteraceae</taxon>
        <taxon>Persicobacter</taxon>
    </lineage>
</organism>
<evidence type="ECO:0000313" key="1">
    <source>
        <dbReference type="EMBL" id="GJM65018.1"/>
    </source>
</evidence>
<accession>A0AAN4W4B7</accession>
<dbReference type="EMBL" id="BQKE01000010">
    <property type="protein sequence ID" value="GJM65018.1"/>
    <property type="molecule type" value="Genomic_DNA"/>
</dbReference>
<reference evidence="1 2" key="1">
    <citation type="submission" date="2021-12" db="EMBL/GenBank/DDBJ databases">
        <title>Genome sequencing of bacteria with rrn-lacking chromosome and rrn-plasmid.</title>
        <authorList>
            <person name="Anda M."/>
            <person name="Iwasaki W."/>
        </authorList>
    </citation>
    <scope>NUCLEOTIDE SEQUENCE [LARGE SCALE GENOMIC DNA]</scope>
    <source>
        <strain evidence="1 2">NBRC 15940</strain>
    </source>
</reference>
<keyword evidence="2" id="KW-1185">Reference proteome</keyword>
<dbReference type="Proteomes" id="UP001310022">
    <property type="component" value="Unassembled WGS sequence"/>
</dbReference>
<sequence length="142" mass="16573">MRKNILNLCKTPTMLKGKSITNIWIYLYEPFDNTNFSKFEELDGDLYLEINRELIIAFYPKTEDCSIEYEIVSLETLPVPLINVLSSSYWEQRTNIQIVKVECILEYLPIPAGIRIFFENGIKTEIKYISDDGNVFDSLQIC</sequence>
<protein>
    <submittedName>
        <fullName evidence="1">Uncharacterized protein</fullName>
    </submittedName>
</protein>